<proteinExistence type="predicted"/>
<dbReference type="AlphaFoldDB" id="A0A545THG0"/>
<dbReference type="OrthoDB" id="8452319at2"/>
<dbReference type="EMBL" id="VIKR01000001">
    <property type="protein sequence ID" value="TQV76669.1"/>
    <property type="molecule type" value="Genomic_DNA"/>
</dbReference>
<dbReference type="Pfam" id="PF05135">
    <property type="entry name" value="Phage_connect_1"/>
    <property type="match status" value="1"/>
</dbReference>
<dbReference type="NCBIfam" id="TIGR01560">
    <property type="entry name" value="put_DNA_pack"/>
    <property type="match status" value="2"/>
</dbReference>
<evidence type="ECO:0000313" key="1">
    <source>
        <dbReference type="EMBL" id="TQV76669.1"/>
    </source>
</evidence>
<reference evidence="1 2" key="1">
    <citation type="submission" date="2019-06" db="EMBL/GenBank/DDBJ databases">
        <title>Draft genome of Aliikangiella marina GYP-15.</title>
        <authorList>
            <person name="Wang G."/>
        </authorList>
    </citation>
    <scope>NUCLEOTIDE SEQUENCE [LARGE SCALE GENOMIC DNA]</scope>
    <source>
        <strain evidence="1 2">GYP-15</strain>
    </source>
</reference>
<dbReference type="NCBIfam" id="TIGR02215">
    <property type="entry name" value="phage_chp_gp8"/>
    <property type="match status" value="1"/>
</dbReference>
<name>A0A545THG0_9GAMM</name>
<comment type="caution">
    <text evidence="1">The sequence shown here is derived from an EMBL/GenBank/DDBJ whole genome shotgun (WGS) entry which is preliminary data.</text>
</comment>
<accession>A0A545THG0</accession>
<dbReference type="InterPro" id="IPR021146">
    <property type="entry name" value="Phage_gp6-like_head-tail"/>
</dbReference>
<sequence>MHLVKIKDPQSTKAIAARLETIKEQLKIDHDDEDLLIQRLIKTAAEKVSNIIQKPLINTEYDLVLDCFPTGELTLQVCPLVSIASISYYDVNGVLQTFDSANYELQGHGLDPCIYLVEGASWPSTKSGRNRVIIRLTAGHGDKPEDLPEEIQHAISLLVGHWYENREASNDVDIDDALNALLDVHQRIVL</sequence>
<dbReference type="InterPro" id="IPR006450">
    <property type="entry name" value="Phage_HK97_gp6-like"/>
</dbReference>
<protein>
    <recommendedName>
        <fullName evidence="3">Phage gp6-like head-tail connector protein</fullName>
    </recommendedName>
</protein>
<dbReference type="Proteomes" id="UP000317839">
    <property type="component" value="Unassembled WGS sequence"/>
</dbReference>
<evidence type="ECO:0000313" key="2">
    <source>
        <dbReference type="Proteomes" id="UP000317839"/>
    </source>
</evidence>
<keyword evidence="2" id="KW-1185">Reference proteome</keyword>
<evidence type="ECO:0008006" key="3">
    <source>
        <dbReference type="Google" id="ProtNLM"/>
    </source>
</evidence>
<dbReference type="Gene3D" id="1.10.3230.30">
    <property type="entry name" value="Phage gp6-like head-tail connector protein"/>
    <property type="match status" value="1"/>
</dbReference>
<dbReference type="CDD" id="cd08054">
    <property type="entry name" value="gp6"/>
    <property type="match status" value="1"/>
</dbReference>
<gene>
    <name evidence="1" type="ORF">FLL45_01535</name>
</gene>
<organism evidence="1 2">
    <name type="scientific">Aliikangiella marina</name>
    <dbReference type="NCBI Taxonomy" id="1712262"/>
    <lineage>
        <taxon>Bacteria</taxon>
        <taxon>Pseudomonadati</taxon>
        <taxon>Pseudomonadota</taxon>
        <taxon>Gammaproteobacteria</taxon>
        <taxon>Oceanospirillales</taxon>
        <taxon>Pleioneaceae</taxon>
        <taxon>Aliikangiella</taxon>
    </lineage>
</organism>
<dbReference type="RefSeq" id="WP_142888029.1">
    <property type="nucleotide sequence ID" value="NZ_VIKR01000001.1"/>
</dbReference>
<dbReference type="InterPro" id="IPR011738">
    <property type="entry name" value="Phage_CHP"/>
</dbReference>